<dbReference type="InterPro" id="IPR024317">
    <property type="entry name" value="Dynein_heavy_chain_D4_dom"/>
</dbReference>
<dbReference type="Gene3D" id="1.10.287.2620">
    <property type="match status" value="1"/>
</dbReference>
<dbReference type="VEuPathDB" id="FungiDB:AeMF1_015914"/>
<dbReference type="Gene3D" id="1.20.920.20">
    <property type="match status" value="1"/>
</dbReference>
<organism evidence="8 9">
    <name type="scientific">Aphanomyces euteiches</name>
    <dbReference type="NCBI Taxonomy" id="100861"/>
    <lineage>
        <taxon>Eukaryota</taxon>
        <taxon>Sar</taxon>
        <taxon>Stramenopiles</taxon>
        <taxon>Oomycota</taxon>
        <taxon>Saprolegniomycetes</taxon>
        <taxon>Saprolegniales</taxon>
        <taxon>Verrucalvaceae</taxon>
        <taxon>Aphanomyces</taxon>
    </lineage>
</organism>
<dbReference type="InterPro" id="IPR042228">
    <property type="entry name" value="Dynein_linker_3"/>
</dbReference>
<dbReference type="Pfam" id="PF12775">
    <property type="entry name" value="AAA_7"/>
    <property type="match status" value="1"/>
</dbReference>
<dbReference type="Pfam" id="PF17852">
    <property type="entry name" value="Dynein_AAA_lid"/>
    <property type="match status" value="1"/>
</dbReference>
<sequence>MDDGSSSKAIRASARKEVEKRDTAFSNSSRWIDSEEYERLATMTAREKEEELRLSQPSIQLYKPTPKVWNPPTKVPLHKRKIPDLDLPKSLKQFSPAPPSRPAMASSRPTRQRELKIRSITENKQPSCQVPVPSSCGPRFESIDSLRDANKDIYAALVARFRYNKHIASPVKSSSLNNVHTIEDAVLYFLIEKHKKNVLYFQPEKQKPDQPYRPYDLTRIEPLTHNNKEEHFLMSASNLVHYKANENVECIPVAEWVYHSHMFDHLLKGIPLFQQLLCRRMFTNWNLNVRMSLYRESRQRLCTTLHCSRLAFCRALRDVRSASTSITQFFQVRGEPISNKAMTLSEWNRVQELRVGDLETRLIDAKATVNTALHMLVQSIRDASSPDDVLEQLENTDMYKMRQAYPEWKSIPIAILKKFRSTNAEQVEQAQHDIKLLPSLFRLIQYIFTESLYSMVLESTNLIYQQFSTAEGSSITVAVSFTLHDAGGMVLTPTESDVLHHSMQVVSRLVALFNSYSNERHIEDYLSPSELNSLSIERNTLFGMRLVDLLKIDSCFHLGVQKIRRAVKTAYHKVASQVNSFEALRPIYRSLHDPGQALPSIDNISNYSSDLSNLLTTIHSRIGRLDMWQHQCHKTQTSWSIGFMEIHCRHIITELLDKINSERNNAHQLLEDLTTRGILHCVTALKDAIALLDERPQVTEAFCEQKRSVRQVNDNEKHLFQDIKMVEEAFKALRACCPHAAANCIGQFNLIHALQAKYALSYQANLKFSKKMLPVIAQQVSQILQRLTTQCKRILTALENNVTVRNAQNTMTGKTDFESKLNSLNEIKSELDSISQSSSMYIEYQQIMGIRVTPVSLLEVARSLWSEVHDVWKLCQEWRMAHAVMHAHKFVVQSWTKNQTTTKEFLVRAESIKCRYENKIFIAIKTELHAFLRQLDLTVELGAPYIKQLHWEQIFKTLGADLNIQTFSLKQLNDLDICSHADKVRNITYHARVDAETEVQLNAMKAKWAAAELICKGLELDQVTVDELLASLDDDLVQVQLLMQKTSQPALYEALVNWSNEINYTQDTLELWVSAQIDWLKLDHIFQLPDIQQSVRHANVEFQMLSRKWKSMMKGVRNTTSLQYCVREVTNRTFLSDAKAVFERIWKQLLLFLQDKRQEFPRFSFVSDRELLFILAGSTLSLCQQNQENSCQLNSVVTKCFEYINRVALKTSPILRKISIPKLKPTTPQKSFRVSTSKADLFDYPEDYAETEQTEIYAIYGKNEESVQLNSNVKITQRPEEWMKELAKVIRRTMKDGLRILTSEDSNLLAYYLHSKSHSDKSRELLHGLIDQWPLQLIVLSIRIFFTLEVTKWVSNSETFEEVLGHMKSNVEVCISELQQSASPTRHQELSTITLCFLNNINILRRLKSSKQTGFDWSLMLQYRWRSDTQSCLVTHGVKTYDYGYEYLGPYSAIALTPLTERMMWNMSMAFRLHSGAFLYGETGVSKQATIRELVQSIGVLCVIYDCSIQLNLHQLGRILRGLIQCQAYLSVVGLEHVDSEIFQLFVNQIKRIQQALKTHKEKIYLDGYLVGLQTHHTYHQNFGIICKLTAISESRASSMLNLCASAFLPVACQFSLPDATIIIKVYFASMGFIQVDRLAKLLHSFLLLLRSMYGSSSEELLRIRTIRKIVDLVRIYSEMFQDEEQIVAYSVWYSIGSRIAPDHKREVLALLHSIFCFHFVELDITKTKQYIHEQMENKMLAQTPIALKKVAELHHLKSNYAINIVTGAMSTGKSTTIELLGSLKKSGDGEPRAKCFRIAVSTLGTTEFYGHFSAQQNEWLDGIITHYIRQRASDVSRKQHNYVPWLIFDGEMSNACIEPLYSSSQDRSYAHLPNGEILDTSQIRIFFETCSLGQWSPSALSRFGILYLPDDILPYTVFIKAWLLRLQKMAPPVDDRVMSVIRQITTLMRSHIHVLIDIVRTNCHPSYSFHPPTHVNKLISILHSFVSKVSANSVTLKADITLMYLCACTWSLGAIIRHSARPRFHEALLSVAPELKCHPLFIHGKTLFDVFWHTEGQKVSLYSWASKIHRMDWSSIASHNRIIVPNETTICIEQLTSVLAKERQNILLVGSRGVGKSLYVRRALNTLSDRHVVHTIHLNKQTTPAYVQGKIMAGLERKMKGLYGPSTGKQAATYQIEDLHLSQHECQEQLRQIVDIRGVYNRQLFDFIELSAVVIVGLASWNRSNSFLDLPRRLVRHFHLIWCPEQSPDILFHTFKSLPSFLVERFAVPLSIETCWKSLQVPLLLLQAARGHSFQSPHAIFTLGDLINVYSCLLRAVKLNFETKSKLESSTLYFTRICFHSKMCLSCGDERSYDMLISPILEALEYETVKESCLFPFTNKGDGNGYSFLNFEAASKLILTGEEKFQWHHPNFKDPVLKEITPFPSAIDHVIRVLISLSDIKSHCLLVGPKGCGKRTSAILACGVLSLKYFEIRESIQVAKTLREILLNIGTRAVNSIIYVDVDELPCEGIHLLLHVLRDGDIPWPMYEQQDLEMIAESVSKLPSLQHIIPSKAQCYALYRDNLKKHMHILLSIRTESNVLDEICDYHPGIFQSCSVHIFNRWSVNTLDAIAKASSISPVVHEALIRIHKEYMLAQTQSPGVNRINSSKAFKTFIETWKNMHSDRRKAIDKLQHDYTTCLKDMKQLILDINMLNKQERKVSKTLRSLTATSDDLQKRYNKQRAVEETLHAEYLKEDVAYCVMKTTIDEERKNLQRELDQTVPEIQAAIASLNKINKLHITEMKSFTSPPDLVRLVMQAVCVLLDHGASPTWDDALFVLCDMRFLDKLRYYDKDNIHDTIMKKLDKYIQHPKFNEDEMKRASIASTSLCRWVLAMVRYHKVMEYVRPKQAKLETAHEQMESLECKVRAAMDAWKVSEAKARSIHSAWTENEAKRLATEKEFLKLRERTAAVDRVNAVFENLKPILRGRLKEIQETEGTVMGDRLILAATSAYLGNIPPLRRSTLLSKWTNICRHASCSVSSSMLESSLGRENMQALYASSPLTANGVLTNFHLLHRWRHTLPYVKYPLLWDPTGVATMWIKSTERMTLEVISAIDPVIMSRLEMSLPNANVILVDHVAYCEEATLWEILHALSSHKVKRPVFFVAEFDCTRTWSIRLLESFCVVNFELEGSDLEEFVVQCFHSHFFAPQETEMRALNERLLDDLRHRRMHIDSLIKQIALSKKNLLTCEDDMTTLVSRMNALTQVLGSIEIKSNAIIYHQNNRKAFNIIGHRGRILLNAASLFGTKSQHKYITMLRQSLSTLSTDVVIKPPIEVCQQLTNSFIREYIHGLAPERHIAFCFYVVMGICENDHPALVNLCKVRISALREPSFEGLHICDDRTSPTLTHVVASTLVESTIQTCTDRILAKCFDATRAMDMVSVLDGSARIFVSRDGTKRSRSMVYILSKWQTIMNIPAFSGLLDDVDNHFNSYEVYSASTPHSLRDLPSTAFTASLHILAKFILVALSHDIITESILHDVICSLLPDVQIRSLSLAEMAIQSDGRRPIALRFKPEIVVHPLWYLIESAMSTGIREDDISYFSFATSEISALALRTLKEAALHGGWVILQDLDRLRQSDIVELSRHLEGIAEGDFTVHSDFRLWLVNNNADNLFPTCDMKSYYFDPASVVRRGFSYVNGNNFHSKYVHGLLLFHLILETGLHSASSRIPTSTTGLSELEQADLLLQSLCDEKDVPLGISAEGWNSSQIATILVSLYKSKIADEAVENQYDILCKWCLQLVSNTPSDDNSLTKWHHRLRKVASKIRITDADYVKNEVTRAPFPRQSQTSPWDVLCINAAALGLPETLDSYFDWKVVETTLNQLIHLTSLPPSIEGSERYLEAIKFQLPKESVFQHAARKAWHSSSNSLEKILWLEILALEKYITKVWACLRSPSENNLDCIFQSGLIAPCLLSAYASPLRLRDWITWLQASVSMYQEWLWTLRCPLIRLQAFQNPQALLMTMLNMYAVAHEIPVCDLCLAACRPTLTTNVPKLQIAHLFFRNAKWDGHHLCSLDDNEHLMQRSPPIEIFAWQLKDVEDALFACPIYSYYYTNLPNAGLVSPTTKLLGTIYFPTRSNIDLYHAKGVVCVLNEAFHS</sequence>
<evidence type="ECO:0000313" key="9">
    <source>
        <dbReference type="Proteomes" id="UP000481153"/>
    </source>
</evidence>
<gene>
    <name evidence="8" type="ORF">Ae201684_008293</name>
</gene>
<dbReference type="VEuPathDB" id="FungiDB:AeMF1_015913"/>
<dbReference type="PANTHER" id="PTHR45703">
    <property type="entry name" value="DYNEIN HEAVY CHAIN"/>
    <property type="match status" value="1"/>
</dbReference>
<feature type="region of interest" description="Disordered" evidence="2">
    <location>
        <begin position="88"/>
        <end position="113"/>
    </location>
</feature>
<dbReference type="InterPro" id="IPR035699">
    <property type="entry name" value="AAA_6"/>
</dbReference>
<evidence type="ECO:0000259" key="7">
    <source>
        <dbReference type="Pfam" id="PF17852"/>
    </source>
</evidence>
<feature type="compositionally biased region" description="Low complexity" evidence="2">
    <location>
        <begin position="1"/>
        <end position="12"/>
    </location>
</feature>
<evidence type="ECO:0000313" key="8">
    <source>
        <dbReference type="EMBL" id="KAF0735080.1"/>
    </source>
</evidence>
<proteinExistence type="predicted"/>
<dbReference type="Gene3D" id="3.20.180.20">
    <property type="entry name" value="Dynein heavy chain, N-terminal domain 2"/>
    <property type="match status" value="1"/>
</dbReference>
<keyword evidence="9" id="KW-1185">Reference proteome</keyword>
<reference evidence="8 9" key="1">
    <citation type="submission" date="2019-07" db="EMBL/GenBank/DDBJ databases">
        <title>Genomics analysis of Aphanomyces spp. identifies a new class of oomycete effector associated with host adaptation.</title>
        <authorList>
            <person name="Gaulin E."/>
        </authorList>
    </citation>
    <scope>NUCLEOTIDE SEQUENCE [LARGE SCALE GENOMIC DNA]</scope>
    <source>
        <strain evidence="8 9">ATCC 201684</strain>
    </source>
</reference>
<dbReference type="Gene3D" id="1.20.140.100">
    <property type="entry name" value="Dynein heavy chain, N-terminal domain 2"/>
    <property type="match status" value="1"/>
</dbReference>
<dbReference type="Pfam" id="PF12780">
    <property type="entry name" value="AAA_8"/>
    <property type="match status" value="1"/>
</dbReference>
<dbReference type="InterPro" id="IPR024743">
    <property type="entry name" value="Dynein_HC_stalk"/>
</dbReference>
<dbReference type="Gene3D" id="3.40.50.300">
    <property type="entry name" value="P-loop containing nucleotide triphosphate hydrolases"/>
    <property type="match status" value="6"/>
</dbReference>
<dbReference type="InterPro" id="IPR041466">
    <property type="entry name" value="Dynein_AAA5_ext"/>
</dbReference>
<evidence type="ECO:0000259" key="5">
    <source>
        <dbReference type="Pfam" id="PF12777"/>
    </source>
</evidence>
<dbReference type="PANTHER" id="PTHR45703:SF36">
    <property type="entry name" value="DYNEIN HEAVY CHAIN, CYTOPLASMIC"/>
    <property type="match status" value="1"/>
</dbReference>
<evidence type="ECO:0000259" key="3">
    <source>
        <dbReference type="Pfam" id="PF08393"/>
    </source>
</evidence>
<dbReference type="EMBL" id="VJMJ01000101">
    <property type="protein sequence ID" value="KAF0735080.1"/>
    <property type="molecule type" value="Genomic_DNA"/>
</dbReference>
<evidence type="ECO:0000256" key="1">
    <source>
        <dbReference type="ARBA" id="ARBA00023054"/>
    </source>
</evidence>
<keyword evidence="1" id="KW-0175">Coiled coil</keyword>
<dbReference type="GO" id="GO:0051959">
    <property type="term" value="F:dynein light intermediate chain binding"/>
    <property type="evidence" value="ECO:0007669"/>
    <property type="project" value="InterPro"/>
</dbReference>
<evidence type="ECO:0000259" key="4">
    <source>
        <dbReference type="Pfam" id="PF12774"/>
    </source>
</evidence>
<evidence type="ECO:0000256" key="2">
    <source>
        <dbReference type="SAM" id="MobiDB-lite"/>
    </source>
</evidence>
<feature type="domain" description="Dynein heavy chain hydrolytic ATP-binding dynein motor region" evidence="4">
    <location>
        <begin position="1443"/>
        <end position="1775"/>
    </location>
</feature>
<feature type="domain" description="Dynein heavy chain AAA module D4" evidence="6">
    <location>
        <begin position="2424"/>
        <end position="2615"/>
    </location>
</feature>
<dbReference type="InterPro" id="IPR027417">
    <property type="entry name" value="P-loop_NTPase"/>
</dbReference>
<feature type="compositionally biased region" description="Basic and acidic residues" evidence="2">
    <location>
        <begin position="14"/>
        <end position="23"/>
    </location>
</feature>
<dbReference type="GO" id="GO:0045505">
    <property type="term" value="F:dynein intermediate chain binding"/>
    <property type="evidence" value="ECO:0007669"/>
    <property type="project" value="InterPro"/>
</dbReference>
<dbReference type="InterPro" id="IPR042222">
    <property type="entry name" value="Dynein_2_N"/>
</dbReference>
<dbReference type="GO" id="GO:0007018">
    <property type="term" value="P:microtubule-based movement"/>
    <property type="evidence" value="ECO:0007669"/>
    <property type="project" value="InterPro"/>
</dbReference>
<evidence type="ECO:0008006" key="10">
    <source>
        <dbReference type="Google" id="ProtNLM"/>
    </source>
</evidence>
<name>A0A6G0X570_9STRA</name>
<feature type="domain" description="Dynein heavy chain AAA 5 extension" evidence="7">
    <location>
        <begin position="1946"/>
        <end position="2059"/>
    </location>
</feature>
<accession>A0A6G0X570</accession>
<dbReference type="GO" id="GO:0005524">
    <property type="term" value="F:ATP binding"/>
    <property type="evidence" value="ECO:0007669"/>
    <property type="project" value="InterPro"/>
</dbReference>
<dbReference type="Pfam" id="PF12774">
    <property type="entry name" value="AAA_6"/>
    <property type="match status" value="1"/>
</dbReference>
<dbReference type="SUPFAM" id="SSF52540">
    <property type="entry name" value="P-loop containing nucleoside triphosphate hydrolases"/>
    <property type="match status" value="3"/>
</dbReference>
<dbReference type="InterPro" id="IPR013602">
    <property type="entry name" value="Dynein_heavy_linker"/>
</dbReference>
<protein>
    <recommendedName>
        <fullName evidence="10">Dynein heavy chain linker domain-containing protein</fullName>
    </recommendedName>
</protein>
<dbReference type="Pfam" id="PF08393">
    <property type="entry name" value="DHC_N2"/>
    <property type="match status" value="1"/>
</dbReference>
<dbReference type="InterPro" id="IPR026983">
    <property type="entry name" value="DHC"/>
</dbReference>
<feature type="domain" description="Dynein heavy chain coiled coil stalk" evidence="5">
    <location>
        <begin position="2734"/>
        <end position="3006"/>
    </location>
</feature>
<comment type="caution">
    <text evidence="8">The sequence shown here is derived from an EMBL/GenBank/DDBJ whole genome shotgun (WGS) entry which is preliminary data.</text>
</comment>
<dbReference type="Gene3D" id="1.20.58.1120">
    <property type="match status" value="1"/>
</dbReference>
<feature type="region of interest" description="Disordered" evidence="2">
    <location>
        <begin position="1"/>
        <end position="27"/>
    </location>
</feature>
<dbReference type="Pfam" id="PF12777">
    <property type="entry name" value="MT"/>
    <property type="match status" value="1"/>
</dbReference>
<feature type="domain" description="Dynein heavy chain linker" evidence="3">
    <location>
        <begin position="862"/>
        <end position="1298"/>
    </location>
</feature>
<dbReference type="GO" id="GO:0030286">
    <property type="term" value="C:dynein complex"/>
    <property type="evidence" value="ECO:0007669"/>
    <property type="project" value="InterPro"/>
</dbReference>
<dbReference type="Proteomes" id="UP000481153">
    <property type="component" value="Unassembled WGS sequence"/>
</dbReference>
<evidence type="ECO:0000259" key="6">
    <source>
        <dbReference type="Pfam" id="PF12780"/>
    </source>
</evidence>